<reference evidence="4 5" key="1">
    <citation type="submission" date="2019-09" db="EMBL/GenBank/DDBJ databases">
        <title>A chromosome-level genome assembly of the Chinese tupelo Nyssa sinensis.</title>
        <authorList>
            <person name="Yang X."/>
            <person name="Kang M."/>
            <person name="Yang Y."/>
            <person name="Xiong H."/>
            <person name="Wang M."/>
            <person name="Zhang Z."/>
            <person name="Wang Z."/>
            <person name="Wu H."/>
            <person name="Ma T."/>
            <person name="Liu J."/>
            <person name="Xi Z."/>
        </authorList>
    </citation>
    <scope>NUCLEOTIDE SEQUENCE [LARGE SCALE GENOMIC DNA]</scope>
    <source>
        <strain evidence="4">J267</strain>
        <tissue evidence="4">Leaf</tissue>
    </source>
</reference>
<dbReference type="Proteomes" id="UP000325577">
    <property type="component" value="Linkage Group LG9"/>
</dbReference>
<evidence type="ECO:0000256" key="2">
    <source>
        <dbReference type="SAM" id="Phobius"/>
    </source>
</evidence>
<dbReference type="GO" id="GO:0009535">
    <property type="term" value="C:chloroplast thylakoid membrane"/>
    <property type="evidence" value="ECO:0007669"/>
    <property type="project" value="TreeGrafter"/>
</dbReference>
<gene>
    <name evidence="4" type="ORF">F0562_019408</name>
</gene>
<evidence type="ECO:0000313" key="5">
    <source>
        <dbReference type="Proteomes" id="UP000325577"/>
    </source>
</evidence>
<keyword evidence="2" id="KW-0472">Membrane</keyword>
<feature type="transmembrane region" description="Helical" evidence="2">
    <location>
        <begin position="105"/>
        <end position="123"/>
    </location>
</feature>
<organism evidence="4 5">
    <name type="scientific">Nyssa sinensis</name>
    <dbReference type="NCBI Taxonomy" id="561372"/>
    <lineage>
        <taxon>Eukaryota</taxon>
        <taxon>Viridiplantae</taxon>
        <taxon>Streptophyta</taxon>
        <taxon>Embryophyta</taxon>
        <taxon>Tracheophyta</taxon>
        <taxon>Spermatophyta</taxon>
        <taxon>Magnoliopsida</taxon>
        <taxon>eudicotyledons</taxon>
        <taxon>Gunneridae</taxon>
        <taxon>Pentapetalae</taxon>
        <taxon>asterids</taxon>
        <taxon>Cornales</taxon>
        <taxon>Nyssaceae</taxon>
        <taxon>Nyssa</taxon>
    </lineage>
</organism>
<dbReference type="PANTHER" id="PTHR33222">
    <property type="match status" value="1"/>
</dbReference>
<keyword evidence="2" id="KW-0812">Transmembrane</keyword>
<feature type="domain" description="Cyanobacterial aminoacyl-tRNA synthetase CAAD" evidence="3">
    <location>
        <begin position="87"/>
        <end position="171"/>
    </location>
</feature>
<dbReference type="PANTHER" id="PTHR33222:SF9">
    <property type="entry name" value="PROTEIN CURVATURE THYLAKOID 1B, CHLOROPLASTIC"/>
    <property type="match status" value="1"/>
</dbReference>
<feature type="transmembrane region" description="Helical" evidence="2">
    <location>
        <begin position="129"/>
        <end position="146"/>
    </location>
</feature>
<protein>
    <recommendedName>
        <fullName evidence="3">Cyanobacterial aminoacyl-tRNA synthetase CAAD domain-containing protein</fullName>
    </recommendedName>
</protein>
<evidence type="ECO:0000259" key="3">
    <source>
        <dbReference type="Pfam" id="PF14159"/>
    </source>
</evidence>
<dbReference type="AlphaFoldDB" id="A0A5J4ZE41"/>
<accession>A0A5J4ZE41</accession>
<dbReference type="OrthoDB" id="2014299at2759"/>
<keyword evidence="5" id="KW-1185">Reference proteome</keyword>
<evidence type="ECO:0000256" key="1">
    <source>
        <dbReference type="ARBA" id="ARBA00004141"/>
    </source>
</evidence>
<dbReference type="EMBL" id="CM018052">
    <property type="protein sequence ID" value="KAA8516229.1"/>
    <property type="molecule type" value="Genomic_DNA"/>
</dbReference>
<dbReference type="InterPro" id="IPR025564">
    <property type="entry name" value="CAAD_dom"/>
</dbReference>
<evidence type="ECO:0000313" key="4">
    <source>
        <dbReference type="EMBL" id="KAA8516229.1"/>
    </source>
</evidence>
<comment type="subcellular location">
    <subcellularLocation>
        <location evidence="1">Membrane</location>
        <topology evidence="1">Multi-pass membrane protein</topology>
    </subcellularLocation>
</comment>
<keyword evidence="2" id="KW-1133">Transmembrane helix</keyword>
<name>A0A5J4ZE41_9ASTE</name>
<dbReference type="Pfam" id="PF14159">
    <property type="entry name" value="CAAD"/>
    <property type="match status" value="1"/>
</dbReference>
<dbReference type="InterPro" id="IPR033344">
    <property type="entry name" value="CURT1"/>
</dbReference>
<proteinExistence type="predicted"/>
<sequence>MASTTSTALSIFSSSSSTLVDGKAPRQSAPASAQYVTLRTLPPLLQSQSRASKTAAYCRKITRNVVSMATGEAPAEVATTDLPEMFKTIQEAWDKVEDKYATTSLALAGVVAIWGSTGMISAIDRLPLIPSVFELVGIGYTGWFAYRSLIFKADRDDLIQRIKNIYNDIIGSS</sequence>